<dbReference type="Gene3D" id="3.40.50.1000">
    <property type="entry name" value="HAD superfamily/HAD-like"/>
    <property type="match status" value="1"/>
</dbReference>
<protein>
    <submittedName>
        <fullName evidence="1">HAD-IA family hydrolase</fullName>
    </submittedName>
</protein>
<dbReference type="InterPro" id="IPR050155">
    <property type="entry name" value="HAD-like_hydrolase_sf"/>
</dbReference>
<comment type="caution">
    <text evidence="1">The sequence shown here is derived from an EMBL/GenBank/DDBJ whole genome shotgun (WGS) entry which is preliminary data.</text>
</comment>
<reference evidence="1" key="2">
    <citation type="submission" date="2023-03" db="EMBL/GenBank/DDBJ databases">
        <authorList>
            <person name="Zajac M."/>
            <person name="Kwit R."/>
            <person name="Wasyl D."/>
        </authorList>
    </citation>
    <scope>NUCLEOTIDE SEQUENCE</scope>
    <source>
        <strain evidence="1">691B_2</strain>
    </source>
</reference>
<dbReference type="SUPFAM" id="SSF56784">
    <property type="entry name" value="HAD-like"/>
    <property type="match status" value="1"/>
</dbReference>
<dbReference type="GO" id="GO:0008967">
    <property type="term" value="F:phosphoglycolate phosphatase activity"/>
    <property type="evidence" value="ECO:0007669"/>
    <property type="project" value="TreeGrafter"/>
</dbReference>
<keyword evidence="1" id="KW-0378">Hydrolase</keyword>
<dbReference type="RefSeq" id="WP_289870354.1">
    <property type="nucleotide sequence ID" value="NZ_JAREWH010000061.1"/>
</dbReference>
<dbReference type="GO" id="GO:0006281">
    <property type="term" value="P:DNA repair"/>
    <property type="evidence" value="ECO:0007669"/>
    <property type="project" value="TreeGrafter"/>
</dbReference>
<gene>
    <name evidence="1" type="ORF">P0E79_15790</name>
</gene>
<dbReference type="CDD" id="cd01427">
    <property type="entry name" value="HAD_like"/>
    <property type="match status" value="1"/>
</dbReference>
<evidence type="ECO:0000313" key="1">
    <source>
        <dbReference type="EMBL" id="MDN3193929.1"/>
    </source>
</evidence>
<dbReference type="PANTHER" id="PTHR43434:SF1">
    <property type="entry name" value="PHOSPHOGLYCOLATE PHOSPHATASE"/>
    <property type="match status" value="1"/>
</dbReference>
<dbReference type="InterPro" id="IPR036412">
    <property type="entry name" value="HAD-like_sf"/>
</dbReference>
<feature type="non-terminal residue" evidence="1">
    <location>
        <position position="1"/>
    </location>
</feature>
<organism evidence="1 2">
    <name type="scientific">Enterococcus faecalis</name>
    <name type="common">Streptococcus faecalis</name>
    <dbReference type="NCBI Taxonomy" id="1351"/>
    <lineage>
        <taxon>Bacteria</taxon>
        <taxon>Bacillati</taxon>
        <taxon>Bacillota</taxon>
        <taxon>Bacilli</taxon>
        <taxon>Lactobacillales</taxon>
        <taxon>Enterococcaceae</taxon>
        <taxon>Enterococcus</taxon>
    </lineage>
</organism>
<dbReference type="Proteomes" id="UP001173174">
    <property type="component" value="Unassembled WGS sequence"/>
</dbReference>
<evidence type="ECO:0000313" key="2">
    <source>
        <dbReference type="Proteomes" id="UP001173174"/>
    </source>
</evidence>
<dbReference type="AlphaFoldDB" id="A0AAW7KL46"/>
<name>A0AAW7KL46_ENTFL</name>
<dbReference type="InterPro" id="IPR023214">
    <property type="entry name" value="HAD_sf"/>
</dbReference>
<sequence>YKIGLATSDTLPATMLIMEYLGLTEMFDFIATGDRYLPKPDAAMLQAFCQSCQLKPTEVIMVGDSLVDVFMGTCHGKAGIGVLTGNCQSTDFEKFEVAYFRDIHEIPYQELWENTKNKKILKR</sequence>
<dbReference type="PANTHER" id="PTHR43434">
    <property type="entry name" value="PHOSPHOGLYCOLATE PHOSPHATASE"/>
    <property type="match status" value="1"/>
</dbReference>
<reference evidence="1" key="1">
    <citation type="journal article" date="2023" name="Pathogens">
        <title>Prevalence of Enterococcus spp. and the Whole-Genome Characteristics of Enterococcus faecium and Enterococcus faecalis Strains Isolated from Free-Living Birds in Poland.</title>
        <authorList>
            <person name="Kwit R."/>
            <person name="Zajac M."/>
            <person name="Smialowska-Weglinska A."/>
            <person name="Skarzynska M."/>
            <person name="Bomba A."/>
            <person name="Lalak A."/>
            <person name="Skrzypiec E."/>
            <person name="Wojdat D."/>
            <person name="Koza W."/>
            <person name="Mikos-Wojewoda E."/>
            <person name="Pasim P."/>
            <person name="Skora M."/>
            <person name="Polak M."/>
            <person name="Wiacek J."/>
            <person name="Wasyl D."/>
        </authorList>
    </citation>
    <scope>NUCLEOTIDE SEQUENCE</scope>
    <source>
        <strain evidence="1">691B_2</strain>
    </source>
</reference>
<accession>A0AAW7KL46</accession>
<dbReference type="Pfam" id="PF13419">
    <property type="entry name" value="HAD_2"/>
    <property type="match status" value="1"/>
</dbReference>
<proteinExistence type="predicted"/>
<dbReference type="NCBIfam" id="TIGR01549">
    <property type="entry name" value="HAD-SF-IA-v1"/>
    <property type="match status" value="1"/>
</dbReference>
<dbReference type="InterPro" id="IPR006439">
    <property type="entry name" value="HAD-SF_hydro_IA"/>
</dbReference>
<dbReference type="InterPro" id="IPR041492">
    <property type="entry name" value="HAD_2"/>
</dbReference>
<dbReference type="EMBL" id="JAREWH010000061">
    <property type="protein sequence ID" value="MDN3193929.1"/>
    <property type="molecule type" value="Genomic_DNA"/>
</dbReference>